<dbReference type="InterPro" id="IPR043165">
    <property type="entry name" value="TruD_insert_sf"/>
</dbReference>
<dbReference type="GO" id="GO:0001522">
    <property type="term" value="P:pseudouridine synthesis"/>
    <property type="evidence" value="ECO:0007669"/>
    <property type="project" value="InterPro"/>
</dbReference>
<protein>
    <submittedName>
        <fullName evidence="6">tRNA pseudouridine(13) synthase</fullName>
        <ecNumber evidence="6">5.4.99.27</ecNumber>
    </submittedName>
</protein>
<dbReference type="CDD" id="cd02575">
    <property type="entry name" value="PseudoU_synth_EcTruD"/>
    <property type="match status" value="1"/>
</dbReference>
<keyword evidence="4" id="KW-0175">Coiled coil</keyword>
<dbReference type="HAMAP" id="MF_01082">
    <property type="entry name" value="TruD"/>
    <property type="match status" value="1"/>
</dbReference>
<dbReference type="SUPFAM" id="SSF55120">
    <property type="entry name" value="Pseudouridine synthase"/>
    <property type="match status" value="1"/>
</dbReference>
<dbReference type="Gene3D" id="3.30.2340.10">
    <property type="entry name" value="TruD, insertion domain"/>
    <property type="match status" value="1"/>
</dbReference>
<dbReference type="AlphaFoldDB" id="A0A3B1AC06"/>
<evidence type="ECO:0000313" key="6">
    <source>
        <dbReference type="EMBL" id="VAW95809.1"/>
    </source>
</evidence>
<dbReference type="GO" id="GO:0160150">
    <property type="term" value="F:tRNA pseudouridine(13) synthase activity"/>
    <property type="evidence" value="ECO:0007669"/>
    <property type="project" value="UniProtKB-EC"/>
</dbReference>
<dbReference type="GO" id="GO:0008033">
    <property type="term" value="P:tRNA processing"/>
    <property type="evidence" value="ECO:0007669"/>
    <property type="project" value="UniProtKB-KW"/>
</dbReference>
<evidence type="ECO:0000256" key="4">
    <source>
        <dbReference type="SAM" id="Coils"/>
    </source>
</evidence>
<name>A0A3B1AC06_9ZZZZ</name>
<dbReference type="InterPro" id="IPR050170">
    <property type="entry name" value="TruD_pseudoU_synthase"/>
</dbReference>
<dbReference type="InterPro" id="IPR020103">
    <property type="entry name" value="PsdUridine_synth_cat_dom_sf"/>
</dbReference>
<gene>
    <name evidence="6" type="ORF">MNBD_GAMMA23-1646</name>
</gene>
<accession>A0A3B1AC06</accession>
<feature type="coiled-coil region" evidence="4">
    <location>
        <begin position="130"/>
        <end position="157"/>
    </location>
</feature>
<dbReference type="InterPro" id="IPR011760">
    <property type="entry name" value="PsdUridine_synth_TruD_insert"/>
</dbReference>
<reference evidence="6" key="1">
    <citation type="submission" date="2018-06" db="EMBL/GenBank/DDBJ databases">
        <authorList>
            <person name="Zhirakovskaya E."/>
        </authorList>
    </citation>
    <scope>NUCLEOTIDE SEQUENCE</scope>
</reference>
<dbReference type="EMBL" id="UOFT01000049">
    <property type="protein sequence ID" value="VAW95809.1"/>
    <property type="molecule type" value="Genomic_DNA"/>
</dbReference>
<dbReference type="InterPro" id="IPR001656">
    <property type="entry name" value="PsdUridine_synth_TruD"/>
</dbReference>
<feature type="domain" description="TRUD" evidence="5">
    <location>
        <begin position="158"/>
        <end position="308"/>
    </location>
</feature>
<keyword evidence="3 6" id="KW-0413">Isomerase</keyword>
<dbReference type="PROSITE" id="PS01268">
    <property type="entry name" value="UPF0024"/>
    <property type="match status" value="1"/>
</dbReference>
<evidence type="ECO:0000256" key="1">
    <source>
        <dbReference type="ARBA" id="ARBA00007953"/>
    </source>
</evidence>
<dbReference type="PROSITE" id="PS50984">
    <property type="entry name" value="TRUD"/>
    <property type="match status" value="1"/>
</dbReference>
<evidence type="ECO:0000259" key="5">
    <source>
        <dbReference type="PROSITE" id="PS50984"/>
    </source>
</evidence>
<keyword evidence="2" id="KW-0819">tRNA processing</keyword>
<dbReference type="PANTHER" id="PTHR47811:SF1">
    <property type="entry name" value="TRNA PSEUDOURIDINE SYNTHASE D"/>
    <property type="match status" value="1"/>
</dbReference>
<dbReference type="GO" id="GO:0005829">
    <property type="term" value="C:cytosol"/>
    <property type="evidence" value="ECO:0007669"/>
    <property type="project" value="TreeGrafter"/>
</dbReference>
<dbReference type="PANTHER" id="PTHR47811">
    <property type="entry name" value="TRNA PSEUDOURIDINE SYNTHASE D"/>
    <property type="match status" value="1"/>
</dbReference>
<proteinExistence type="inferred from homology"/>
<comment type="similarity">
    <text evidence="1">Belongs to the pseudouridine synthase TruD family.</text>
</comment>
<dbReference type="InterPro" id="IPR042214">
    <property type="entry name" value="TruD_catalytic"/>
</dbReference>
<sequence length="344" mass="38732">MMSGHFSSLAYAYGLPTASGQLKQSPSDFIVTEQLSFEPSGDGEHLFVLIKKIGLNTLDVCEQLAKHFHVHPRNITYAGLKDKNAITTQWFCFPFPIKLTADFNGFESESITVVNAIRNTKKLKRGAIKANKFEITLRNLSGELSNIEERIQLIKEHGVPNYFGAQRFGHNENNLVNVRKLFSGKIKCNRNKKSIYLSAARSFLFNEVLSQRIKNNTWNQFIDGDVAVLNNSRSFFVLDDVNAEIMQRLEQGDVHPSAPLWGKGEGISVGEANKQEMLIMATHSEYSNGLVQQGLQQDRRATRLFVNDLSYQFNDNNLILSFSLLSGSYATSVLREIINEVNFG</sequence>
<dbReference type="Gene3D" id="3.30.2350.20">
    <property type="entry name" value="TruD, catalytic domain"/>
    <property type="match status" value="1"/>
</dbReference>
<dbReference type="EC" id="5.4.99.27" evidence="6"/>
<dbReference type="InterPro" id="IPR020119">
    <property type="entry name" value="PsdUridine_synth_TruD_CS"/>
</dbReference>
<dbReference type="GO" id="GO:0003723">
    <property type="term" value="F:RNA binding"/>
    <property type="evidence" value="ECO:0007669"/>
    <property type="project" value="InterPro"/>
</dbReference>
<evidence type="ECO:0000256" key="3">
    <source>
        <dbReference type="ARBA" id="ARBA00023235"/>
    </source>
</evidence>
<dbReference type="Pfam" id="PF01142">
    <property type="entry name" value="TruD"/>
    <property type="match status" value="2"/>
</dbReference>
<dbReference type="NCBIfam" id="TIGR00094">
    <property type="entry name" value="tRNA_TruD_broad"/>
    <property type="match status" value="1"/>
</dbReference>
<evidence type="ECO:0000256" key="2">
    <source>
        <dbReference type="ARBA" id="ARBA00022694"/>
    </source>
</evidence>
<organism evidence="6">
    <name type="scientific">hydrothermal vent metagenome</name>
    <dbReference type="NCBI Taxonomy" id="652676"/>
    <lineage>
        <taxon>unclassified sequences</taxon>
        <taxon>metagenomes</taxon>
        <taxon>ecological metagenomes</taxon>
    </lineage>
</organism>